<reference evidence="6 7" key="1">
    <citation type="journal article" date="2013" name="Proc. Natl. Acad. Sci. U.S.A.">
        <title>Fine-scale variation in meiotic recombination in Mimulus inferred from population shotgun sequencing.</title>
        <authorList>
            <person name="Hellsten U."/>
            <person name="Wright K.M."/>
            <person name="Jenkins J."/>
            <person name="Shu S."/>
            <person name="Yuan Y."/>
            <person name="Wessler S.R."/>
            <person name="Schmutz J."/>
            <person name="Willis J.H."/>
            <person name="Rokhsar D.S."/>
        </authorList>
    </citation>
    <scope>NUCLEOTIDE SEQUENCE [LARGE SCALE GENOMIC DNA]</scope>
    <source>
        <strain evidence="7">cv. DUN x IM62</strain>
    </source>
</reference>
<evidence type="ECO:0000256" key="3">
    <source>
        <dbReference type="ARBA" id="ARBA00023163"/>
    </source>
</evidence>
<dbReference type="SUPFAM" id="SSF117856">
    <property type="entry name" value="AF0104/ALDC/Ptd012-like"/>
    <property type="match status" value="1"/>
</dbReference>
<dbReference type="CDD" id="cd11378">
    <property type="entry name" value="DUF296"/>
    <property type="match status" value="1"/>
</dbReference>
<keyword evidence="2 4" id="KW-0238">DNA-binding</keyword>
<keyword evidence="4" id="KW-0539">Nucleus</keyword>
<keyword evidence="1 4" id="KW-0805">Transcription regulation</keyword>
<dbReference type="EMBL" id="KI630566">
    <property type="protein sequence ID" value="EYU37147.1"/>
    <property type="molecule type" value="Genomic_DNA"/>
</dbReference>
<dbReference type="AlphaFoldDB" id="A0A022R9X3"/>
<protein>
    <recommendedName>
        <fullName evidence="4">AT-hook motif nuclear-localized protein</fullName>
    </recommendedName>
</protein>
<dbReference type="PROSITE" id="PS51742">
    <property type="entry name" value="PPC"/>
    <property type="match status" value="1"/>
</dbReference>
<dbReference type="Proteomes" id="UP000030748">
    <property type="component" value="Unassembled WGS sequence"/>
</dbReference>
<dbReference type="PANTHER" id="PTHR31500">
    <property type="entry name" value="AT-HOOK MOTIF NUCLEAR-LOCALIZED PROTEIN 9"/>
    <property type="match status" value="1"/>
</dbReference>
<keyword evidence="7" id="KW-1185">Reference proteome</keyword>
<comment type="function">
    <text evidence="4">Transcription factor that specifically binds AT-rich DNA sequences related to the nuclear matrix attachment regions (MARs).</text>
</comment>
<accession>A0A022R9X3</accession>
<feature type="non-terminal residue" evidence="6">
    <location>
        <position position="1"/>
    </location>
</feature>
<comment type="domain">
    <text evidence="4">The PPC domain mediates interactions between AHL proteins.</text>
</comment>
<evidence type="ECO:0000259" key="5">
    <source>
        <dbReference type="PROSITE" id="PS51742"/>
    </source>
</evidence>
<name>A0A022R9X3_ERYGU</name>
<organism evidence="6 7">
    <name type="scientific">Erythranthe guttata</name>
    <name type="common">Yellow monkey flower</name>
    <name type="synonym">Mimulus guttatus</name>
    <dbReference type="NCBI Taxonomy" id="4155"/>
    <lineage>
        <taxon>Eukaryota</taxon>
        <taxon>Viridiplantae</taxon>
        <taxon>Streptophyta</taxon>
        <taxon>Embryophyta</taxon>
        <taxon>Tracheophyta</taxon>
        <taxon>Spermatophyta</taxon>
        <taxon>Magnoliopsida</taxon>
        <taxon>eudicotyledons</taxon>
        <taxon>Gunneridae</taxon>
        <taxon>Pentapetalae</taxon>
        <taxon>asterids</taxon>
        <taxon>lamiids</taxon>
        <taxon>Lamiales</taxon>
        <taxon>Phrymaceae</taxon>
        <taxon>Erythranthe</taxon>
    </lineage>
</organism>
<keyword evidence="3 4" id="KW-0804">Transcription</keyword>
<dbReference type="STRING" id="4155.A0A022R9X3"/>
<dbReference type="Pfam" id="PF03479">
    <property type="entry name" value="PCC"/>
    <property type="match status" value="1"/>
</dbReference>
<evidence type="ECO:0000256" key="1">
    <source>
        <dbReference type="ARBA" id="ARBA00023015"/>
    </source>
</evidence>
<proteinExistence type="predicted"/>
<evidence type="ECO:0000313" key="6">
    <source>
        <dbReference type="EMBL" id="EYU37147.1"/>
    </source>
</evidence>
<feature type="domain" description="PPC" evidence="5">
    <location>
        <begin position="1"/>
        <end position="108"/>
    </location>
</feature>
<evidence type="ECO:0000256" key="2">
    <source>
        <dbReference type="ARBA" id="ARBA00023125"/>
    </source>
</evidence>
<gene>
    <name evidence="6" type="ORF">MIMGU_mgv1a018372mg</name>
</gene>
<dbReference type="Gene3D" id="3.30.1330.80">
    <property type="entry name" value="Hypothetical protein, similar to alpha- acetolactate decarboxylase, domain 2"/>
    <property type="match status" value="1"/>
</dbReference>
<comment type="subcellular location">
    <subcellularLocation>
        <location evidence="4">Nucleus</location>
    </subcellularLocation>
</comment>
<evidence type="ECO:0000313" key="7">
    <source>
        <dbReference type="Proteomes" id="UP000030748"/>
    </source>
</evidence>
<dbReference type="PANTHER" id="PTHR31500:SF64">
    <property type="entry name" value="AT-HOOK MOTIF NUCLEAR-LOCALIZED PROTEIN 12-RELATED"/>
    <property type="match status" value="1"/>
</dbReference>
<dbReference type="InterPro" id="IPR005175">
    <property type="entry name" value="PPC_dom"/>
</dbReference>
<dbReference type="InterPro" id="IPR039605">
    <property type="entry name" value="AHL"/>
</dbReference>
<evidence type="ECO:0000256" key="4">
    <source>
        <dbReference type="RuleBase" id="RU367031"/>
    </source>
</evidence>
<dbReference type="GO" id="GO:0005634">
    <property type="term" value="C:nucleus"/>
    <property type="evidence" value="ECO:0007669"/>
    <property type="project" value="UniProtKB-SubCell"/>
</dbReference>
<sequence>NIAAKMLAFARQRPRCLCIMSRSGSVSSVTLRQPTTSGVNITFEGCFEILWFSGSYLLSESGGPATGQVASASLCSPDGHMIGGAIGGSLIVAQEFGLFSLFICLKTG</sequence>
<dbReference type="GO" id="GO:0003680">
    <property type="term" value="F:minor groove of adenine-thymine-rich DNA binding"/>
    <property type="evidence" value="ECO:0007669"/>
    <property type="project" value="UniProtKB-UniRule"/>
</dbReference>